<dbReference type="PANTHER" id="PTHR31549">
    <property type="entry name" value="PROTEIN, PUTATIVE (DUF247)-RELATED-RELATED"/>
    <property type="match status" value="1"/>
</dbReference>
<evidence type="ECO:0000256" key="1">
    <source>
        <dbReference type="SAM" id="MobiDB-lite"/>
    </source>
</evidence>
<dbReference type="Pfam" id="PF03140">
    <property type="entry name" value="DUF247"/>
    <property type="match status" value="1"/>
</dbReference>
<dbReference type="PANTHER" id="PTHR31549:SF244">
    <property type="entry name" value="OS08G0121500 PROTEIN"/>
    <property type="match status" value="1"/>
</dbReference>
<protein>
    <submittedName>
        <fullName evidence="3">Uncharacterized protein</fullName>
    </submittedName>
</protein>
<sequence length="510" mass="56144">MHDNVEFEMTVPCYYPCSPVSHQSNPPAGGAMDTNTRTILVIDDNLPAIAERMATTTARLEADFSEVETKIHRFPGSLRGIGGDNGRYVVPSVVAIGPYHHGAPHLQKMEEVKLAAAYYLCRASGRSTDQVYEKVRSVAGAARGCYDADDPAVVGLGDAQFAAMMFLDGCFLLQYMVAGGDADDDDATPPVLQNRMTLSTGPSIQKDIFLLENQIPWLVLDALAEFMFVDVRGFVVGMGDKFLPWKGRMKKKPKDDGRRCCRRGMHCGSCIPTTTALAKTDEESRGVGSSSTEQHKPPPPPHLLGLLRFTQMSCMPAQAKNYRGVSSSWSSSAVELAEMGVVLTPSTEAWFGDMSLQRCCLYGKLSLSPVFLSDVTACWLVNMAALEASTAGAARDDTDGFVVSSYLSVLAMLMDRKEDVHELRRRGLVHGALSNKQALGFFKGLGQHLRFGRRYFAALEEIDSYKRYRSVRIKVYKFVYNNYKFIAAFLSVTGVLIGIFKTLLSLQRHC</sequence>
<dbReference type="OrthoDB" id="1849062at2759"/>
<evidence type="ECO:0000313" key="4">
    <source>
        <dbReference type="Proteomes" id="UP000000768"/>
    </source>
</evidence>
<dbReference type="AlphaFoldDB" id="A0A1B6PF17"/>
<evidence type="ECO:0000256" key="2">
    <source>
        <dbReference type="SAM" id="Phobius"/>
    </source>
</evidence>
<dbReference type="EMBL" id="CM000766">
    <property type="protein sequence ID" value="KXG24291.1"/>
    <property type="molecule type" value="Genomic_DNA"/>
</dbReference>
<reference evidence="4" key="2">
    <citation type="journal article" date="2018" name="Plant J.">
        <title>The Sorghum bicolor reference genome: improved assembly, gene annotations, a transcriptome atlas, and signatures of genome organization.</title>
        <authorList>
            <person name="McCormick R.F."/>
            <person name="Truong S.K."/>
            <person name="Sreedasyam A."/>
            <person name="Jenkins J."/>
            <person name="Shu S."/>
            <person name="Sims D."/>
            <person name="Kennedy M."/>
            <person name="Amirebrahimi M."/>
            <person name="Weers B.D."/>
            <person name="McKinley B."/>
            <person name="Mattison A."/>
            <person name="Morishige D.T."/>
            <person name="Grimwood J."/>
            <person name="Schmutz J."/>
            <person name="Mullet J.E."/>
        </authorList>
    </citation>
    <scope>NUCLEOTIDE SEQUENCE [LARGE SCALE GENOMIC DNA]</scope>
    <source>
        <strain evidence="4">cv. BTx623</strain>
    </source>
</reference>
<dbReference type="Proteomes" id="UP000000768">
    <property type="component" value="Chromosome 7"/>
</dbReference>
<feature type="transmembrane region" description="Helical" evidence="2">
    <location>
        <begin position="485"/>
        <end position="504"/>
    </location>
</feature>
<reference evidence="3 4" key="1">
    <citation type="journal article" date="2009" name="Nature">
        <title>The Sorghum bicolor genome and the diversification of grasses.</title>
        <authorList>
            <person name="Paterson A.H."/>
            <person name="Bowers J.E."/>
            <person name="Bruggmann R."/>
            <person name="Dubchak I."/>
            <person name="Grimwood J."/>
            <person name="Gundlach H."/>
            <person name="Haberer G."/>
            <person name="Hellsten U."/>
            <person name="Mitros T."/>
            <person name="Poliakov A."/>
            <person name="Schmutz J."/>
            <person name="Spannagl M."/>
            <person name="Tang H."/>
            <person name="Wang X."/>
            <person name="Wicker T."/>
            <person name="Bharti A.K."/>
            <person name="Chapman J."/>
            <person name="Feltus F.A."/>
            <person name="Gowik U."/>
            <person name="Grigoriev I.V."/>
            <person name="Lyons E."/>
            <person name="Maher C.A."/>
            <person name="Martis M."/>
            <person name="Narechania A."/>
            <person name="Otillar R.P."/>
            <person name="Penning B.W."/>
            <person name="Salamov A.A."/>
            <person name="Wang Y."/>
            <person name="Zhang L."/>
            <person name="Carpita N.C."/>
            <person name="Freeling M."/>
            <person name="Gingle A.R."/>
            <person name="Hash C.T."/>
            <person name="Keller B."/>
            <person name="Klein P."/>
            <person name="Kresovich S."/>
            <person name="McCann M.C."/>
            <person name="Ming R."/>
            <person name="Peterson D.G."/>
            <person name="Mehboob-ur-Rahman"/>
            <person name="Ware D."/>
            <person name="Westhoff P."/>
            <person name="Mayer K.F."/>
            <person name="Messing J."/>
            <person name="Rokhsar D.S."/>
        </authorList>
    </citation>
    <scope>NUCLEOTIDE SEQUENCE [LARGE SCALE GENOMIC DNA]</scope>
    <source>
        <strain evidence="4">cv. BTx623</strain>
    </source>
</reference>
<name>A0A1B6PF17_SORBI</name>
<dbReference type="InterPro" id="IPR004158">
    <property type="entry name" value="DUF247_pln"/>
</dbReference>
<organism evidence="3 4">
    <name type="scientific">Sorghum bicolor</name>
    <name type="common">Sorghum</name>
    <name type="synonym">Sorghum vulgare</name>
    <dbReference type="NCBI Taxonomy" id="4558"/>
    <lineage>
        <taxon>Eukaryota</taxon>
        <taxon>Viridiplantae</taxon>
        <taxon>Streptophyta</taxon>
        <taxon>Embryophyta</taxon>
        <taxon>Tracheophyta</taxon>
        <taxon>Spermatophyta</taxon>
        <taxon>Magnoliopsida</taxon>
        <taxon>Liliopsida</taxon>
        <taxon>Poales</taxon>
        <taxon>Poaceae</taxon>
        <taxon>PACMAD clade</taxon>
        <taxon>Panicoideae</taxon>
        <taxon>Andropogonodae</taxon>
        <taxon>Andropogoneae</taxon>
        <taxon>Sorghinae</taxon>
        <taxon>Sorghum</taxon>
    </lineage>
</organism>
<dbReference type="STRING" id="4558.A0A1B6PF17"/>
<evidence type="ECO:0000313" key="3">
    <source>
        <dbReference type="EMBL" id="KXG24291.1"/>
    </source>
</evidence>
<accession>A0A1B6PF17</accession>
<dbReference type="Gramene" id="KXG24291">
    <property type="protein sequence ID" value="KXG24291"/>
    <property type="gene ID" value="SORBI_3007G021000"/>
</dbReference>
<gene>
    <name evidence="3" type="ORF">SORBI_3007G021000</name>
</gene>
<keyword evidence="2" id="KW-0812">Transmembrane</keyword>
<dbReference type="eggNOG" id="ENOG502SRZG">
    <property type="taxonomic scope" value="Eukaryota"/>
</dbReference>
<dbReference type="InParanoid" id="A0A1B6PF17"/>
<keyword evidence="4" id="KW-1185">Reference proteome</keyword>
<feature type="region of interest" description="Disordered" evidence="1">
    <location>
        <begin position="279"/>
        <end position="300"/>
    </location>
</feature>
<keyword evidence="2" id="KW-1133">Transmembrane helix</keyword>
<keyword evidence="2" id="KW-0472">Membrane</keyword>
<proteinExistence type="predicted"/>
<dbReference type="OMA" id="KYKRERP"/>